<dbReference type="OrthoDB" id="2143914at2759"/>
<evidence type="ECO:0000313" key="2">
    <source>
        <dbReference type="Proteomes" id="UP000615446"/>
    </source>
</evidence>
<evidence type="ECO:0000313" key="1">
    <source>
        <dbReference type="EMBL" id="GES83872.1"/>
    </source>
</evidence>
<organism evidence="1 2">
    <name type="scientific">Rhizophagus clarus</name>
    <dbReference type="NCBI Taxonomy" id="94130"/>
    <lineage>
        <taxon>Eukaryota</taxon>
        <taxon>Fungi</taxon>
        <taxon>Fungi incertae sedis</taxon>
        <taxon>Mucoromycota</taxon>
        <taxon>Glomeromycotina</taxon>
        <taxon>Glomeromycetes</taxon>
        <taxon>Glomerales</taxon>
        <taxon>Glomeraceae</taxon>
        <taxon>Rhizophagus</taxon>
    </lineage>
</organism>
<protein>
    <recommendedName>
        <fullName evidence="3">HTH myb-type domain-containing protein</fullName>
    </recommendedName>
</protein>
<proteinExistence type="predicted"/>
<accession>A0A8H3QLU1</accession>
<dbReference type="AlphaFoldDB" id="A0A8H3QLU1"/>
<dbReference type="Proteomes" id="UP000615446">
    <property type="component" value="Unassembled WGS sequence"/>
</dbReference>
<gene>
    <name evidence="1" type="ORF">RCL2_001102100</name>
</gene>
<dbReference type="EMBL" id="BLAL01000074">
    <property type="protein sequence ID" value="GES83872.1"/>
    <property type="molecule type" value="Genomic_DNA"/>
</dbReference>
<comment type="caution">
    <text evidence="1">The sequence shown here is derived from an EMBL/GenBank/DDBJ whole genome shotgun (WGS) entry which is preliminary data.</text>
</comment>
<reference evidence="1" key="1">
    <citation type="submission" date="2019-10" db="EMBL/GenBank/DDBJ databases">
        <title>Conservation and host-specific expression of non-tandemly repeated heterogenous ribosome RNA gene in arbuscular mycorrhizal fungi.</title>
        <authorList>
            <person name="Maeda T."/>
            <person name="Kobayashi Y."/>
            <person name="Nakagawa T."/>
            <person name="Ezawa T."/>
            <person name="Yamaguchi K."/>
            <person name="Bino T."/>
            <person name="Nishimoto Y."/>
            <person name="Shigenobu S."/>
            <person name="Kawaguchi M."/>
        </authorList>
    </citation>
    <scope>NUCLEOTIDE SEQUENCE</scope>
    <source>
        <strain evidence="1">HR1</strain>
    </source>
</reference>
<evidence type="ECO:0008006" key="3">
    <source>
        <dbReference type="Google" id="ProtNLM"/>
    </source>
</evidence>
<name>A0A8H3QLU1_9GLOM</name>
<sequence>MPKQRNLSIKKSEYFILREAKLPFVDLSRKIPQVYQRYGLDPEFCKTPFTDKEKMYIISWIENYLISNEKISWNSLQSDMNVVFDKLRSKNDIKNFWNSRKRRLISQAENVLDPPPIKNIFIMETFD</sequence>